<gene>
    <name evidence="2" type="primary">ND4L</name>
</gene>
<keyword evidence="1" id="KW-0812">Transmembrane</keyword>
<dbReference type="AlphaFoldDB" id="A0A224ABP3"/>
<proteinExistence type="predicted"/>
<organism evidence="2">
    <name type="scientific">Megalophaedusa miyazakii</name>
    <dbReference type="NCBI Taxonomy" id="1885706"/>
    <lineage>
        <taxon>Eukaryota</taxon>
        <taxon>Metazoa</taxon>
        <taxon>Spiralia</taxon>
        <taxon>Lophotrochozoa</taxon>
        <taxon>Mollusca</taxon>
        <taxon>Gastropoda</taxon>
        <taxon>Heterobranchia</taxon>
        <taxon>Euthyneura</taxon>
        <taxon>Panpulmonata</taxon>
        <taxon>Eupulmonata</taxon>
        <taxon>Stylommatophora</taxon>
        <taxon>Helicina</taxon>
        <taxon>Clausilioidea</taxon>
        <taxon>Clausiliidae</taxon>
        <taxon>Phaedusinae</taxon>
        <taxon>Megalophaedusa</taxon>
    </lineage>
</organism>
<feature type="transmembrane region" description="Helical" evidence="1">
    <location>
        <begin position="54"/>
        <end position="79"/>
    </location>
</feature>
<feature type="transmembrane region" description="Helical" evidence="1">
    <location>
        <begin position="28"/>
        <end position="48"/>
    </location>
</feature>
<dbReference type="Gene3D" id="1.10.287.3510">
    <property type="match status" value="1"/>
</dbReference>
<name>A0A224ABP3_9EUPU</name>
<geneLocation type="mitochondrion" evidence="2"/>
<sequence length="91" mass="10113">MFTLYLLSVQMAFLVLLFFSTRQNYLNALLVLESVVLSSLVLSIFLFAASGITFYIFMLLLTLGVCEAGLGLSLLFSYIKVTGSSHIMPLY</sequence>
<reference evidence="2" key="1">
    <citation type="journal article" date="2017" name="Zool. J. Linn. Soc.">
        <title>Molecular phylogeny, frequent parallel evolution and new system of Japanese clausiliid land snails (Gastropoda: Stylommatophora).</title>
        <authorList>
            <person name="Motochin R."/>
            <person name="Wang M."/>
            <person name="Ueshima R."/>
        </authorList>
    </citation>
    <scope>NUCLEOTIDE SEQUENCE</scope>
    <source>
        <strain evidence="2">AK130</strain>
        <tissue evidence="2">Muscle</tissue>
    </source>
</reference>
<evidence type="ECO:0000313" key="2">
    <source>
        <dbReference type="EMBL" id="BBA10529.1"/>
    </source>
</evidence>
<keyword evidence="1" id="KW-0472">Membrane</keyword>
<feature type="transmembrane region" description="Helical" evidence="1">
    <location>
        <begin position="6"/>
        <end position="21"/>
    </location>
</feature>
<dbReference type="EMBL" id="LC172051">
    <property type="protein sequence ID" value="BBA10529.1"/>
    <property type="molecule type" value="Genomic_DNA"/>
</dbReference>
<evidence type="ECO:0000256" key="1">
    <source>
        <dbReference type="SAM" id="Phobius"/>
    </source>
</evidence>
<keyword evidence="1" id="KW-1133">Transmembrane helix</keyword>
<protein>
    <submittedName>
        <fullName evidence="2">NADH dehydrogenase subunit 4L</fullName>
    </submittedName>
</protein>
<accession>A0A224ABP3</accession>
<keyword evidence="2" id="KW-0496">Mitochondrion</keyword>